<evidence type="ECO:0000256" key="6">
    <source>
        <dbReference type="ARBA" id="ARBA00023015"/>
    </source>
</evidence>
<dbReference type="AlphaFoldDB" id="A0A9N9SAI1"/>
<evidence type="ECO:0000256" key="2">
    <source>
        <dbReference type="ARBA" id="ARBA00022723"/>
    </source>
</evidence>
<keyword evidence="12" id="KW-1185">Reference proteome</keyword>
<feature type="domain" description="C2H2-type" evidence="10">
    <location>
        <begin position="270"/>
        <end position="297"/>
    </location>
</feature>
<keyword evidence="4 9" id="KW-0863">Zinc-finger</keyword>
<keyword evidence="8" id="KW-0539">Nucleus</keyword>
<dbReference type="EMBL" id="OU896707">
    <property type="protein sequence ID" value="CAG9812521.1"/>
    <property type="molecule type" value="Genomic_DNA"/>
</dbReference>
<organism evidence="11 12">
    <name type="scientific">Phaedon cochleariae</name>
    <name type="common">Mustard beetle</name>
    <dbReference type="NCBI Taxonomy" id="80249"/>
    <lineage>
        <taxon>Eukaryota</taxon>
        <taxon>Metazoa</taxon>
        <taxon>Ecdysozoa</taxon>
        <taxon>Arthropoda</taxon>
        <taxon>Hexapoda</taxon>
        <taxon>Insecta</taxon>
        <taxon>Pterygota</taxon>
        <taxon>Neoptera</taxon>
        <taxon>Endopterygota</taxon>
        <taxon>Coleoptera</taxon>
        <taxon>Polyphaga</taxon>
        <taxon>Cucujiformia</taxon>
        <taxon>Chrysomeloidea</taxon>
        <taxon>Chrysomelidae</taxon>
        <taxon>Chrysomelinae</taxon>
        <taxon>Chrysomelini</taxon>
        <taxon>Phaedon</taxon>
    </lineage>
</organism>
<keyword evidence="3" id="KW-0677">Repeat</keyword>
<evidence type="ECO:0000256" key="8">
    <source>
        <dbReference type="ARBA" id="ARBA00023242"/>
    </source>
</evidence>
<feature type="domain" description="C2H2-type" evidence="10">
    <location>
        <begin position="242"/>
        <end position="269"/>
    </location>
</feature>
<keyword evidence="7" id="KW-0804">Transcription</keyword>
<dbReference type="InterPro" id="IPR003604">
    <property type="entry name" value="Matrin/U1-like-C_Znf_C2H2"/>
</dbReference>
<evidence type="ECO:0000256" key="5">
    <source>
        <dbReference type="ARBA" id="ARBA00022833"/>
    </source>
</evidence>
<dbReference type="Pfam" id="PF13894">
    <property type="entry name" value="zf-C2H2_4"/>
    <property type="match status" value="1"/>
</dbReference>
<feature type="domain" description="C2H2-type" evidence="10">
    <location>
        <begin position="186"/>
        <end position="213"/>
    </location>
</feature>
<evidence type="ECO:0000256" key="1">
    <source>
        <dbReference type="ARBA" id="ARBA00004123"/>
    </source>
</evidence>
<feature type="domain" description="C2H2-type" evidence="10">
    <location>
        <begin position="158"/>
        <end position="185"/>
    </location>
</feature>
<evidence type="ECO:0000313" key="12">
    <source>
        <dbReference type="Proteomes" id="UP001153737"/>
    </source>
</evidence>
<dbReference type="GO" id="GO:0006357">
    <property type="term" value="P:regulation of transcription by RNA polymerase II"/>
    <property type="evidence" value="ECO:0007669"/>
    <property type="project" value="UniProtKB-ARBA"/>
</dbReference>
<gene>
    <name evidence="11" type="ORF">PHAECO_LOCUS1386</name>
</gene>
<dbReference type="PROSITE" id="PS50157">
    <property type="entry name" value="ZINC_FINGER_C2H2_2"/>
    <property type="match status" value="7"/>
</dbReference>
<dbReference type="Pfam" id="PF00096">
    <property type="entry name" value="zf-C2H2"/>
    <property type="match status" value="4"/>
</dbReference>
<dbReference type="PANTHER" id="PTHR23226">
    <property type="entry name" value="ZINC FINGER AND SCAN DOMAIN-CONTAINING"/>
    <property type="match status" value="1"/>
</dbReference>
<dbReference type="GO" id="GO:0005634">
    <property type="term" value="C:nucleus"/>
    <property type="evidence" value="ECO:0007669"/>
    <property type="project" value="UniProtKB-SubCell"/>
</dbReference>
<evidence type="ECO:0000256" key="4">
    <source>
        <dbReference type="ARBA" id="ARBA00022771"/>
    </source>
</evidence>
<name>A0A9N9SAI1_PHACE</name>
<dbReference type="FunFam" id="3.30.160.60:FF:001289">
    <property type="entry name" value="Zinc finger protein 574"/>
    <property type="match status" value="1"/>
</dbReference>
<sequence length="361" mass="41764">MECSATPEMECSATSEMECSATPNSSNYIEPIHQIETGNSVSDDPLSTYLKVEIETSPPTPLPGSFIETDHKVFKFRCPVCNKRFKDKEKAQHHVESHIILHSFFANEDSKCSQCNVYCKTSEDLKLHIAKHKTIIKGRPRKSSSSKSEDPEDDLKRFICESCAKSFKTKQQLQTHYLVHIDIKPFECDICQKSFKLKQQLHNHSKVHDDAKPFVCEVCKKGFKLKQHFENHSKTHSDERPFKCNFCEKAFKFKQHLQMHSRVHDDLRPFDCSFCGKAFKLKQQMQVHLKVHTDERPFQCDICNKSFKFKQQLHIHAKVHSKKVEDAVNGFFEQTLFTTEAEVTSDSDSNYISETNEMSSN</sequence>
<evidence type="ECO:0000259" key="10">
    <source>
        <dbReference type="PROSITE" id="PS50157"/>
    </source>
</evidence>
<reference evidence="11" key="2">
    <citation type="submission" date="2022-10" db="EMBL/GenBank/DDBJ databases">
        <authorList>
            <consortium name="ENA_rothamsted_submissions"/>
            <consortium name="culmorum"/>
            <person name="King R."/>
        </authorList>
    </citation>
    <scope>NUCLEOTIDE SEQUENCE</scope>
</reference>
<dbReference type="InterPro" id="IPR036236">
    <property type="entry name" value="Znf_C2H2_sf"/>
</dbReference>
<feature type="domain" description="C2H2-type" evidence="10">
    <location>
        <begin position="76"/>
        <end position="98"/>
    </location>
</feature>
<reference evidence="11" key="1">
    <citation type="submission" date="2022-01" db="EMBL/GenBank/DDBJ databases">
        <authorList>
            <person name="King R."/>
        </authorList>
    </citation>
    <scope>NUCLEOTIDE SEQUENCE</scope>
</reference>
<dbReference type="FunFam" id="3.30.160.60:FF:000710">
    <property type="entry name" value="Zinc finger protein 768"/>
    <property type="match status" value="1"/>
</dbReference>
<dbReference type="FunFam" id="3.30.160.60:FF:000624">
    <property type="entry name" value="zinc finger protein 697"/>
    <property type="match status" value="1"/>
</dbReference>
<dbReference type="Pfam" id="PF12171">
    <property type="entry name" value="zf-C2H2_jaz"/>
    <property type="match status" value="1"/>
</dbReference>
<dbReference type="Proteomes" id="UP001153737">
    <property type="component" value="Chromosome 1"/>
</dbReference>
<dbReference type="InterPro" id="IPR022755">
    <property type="entry name" value="Znf_C2H2_jaz"/>
</dbReference>
<protein>
    <recommendedName>
        <fullName evidence="10">C2H2-type domain-containing protein</fullName>
    </recommendedName>
</protein>
<dbReference type="GO" id="GO:0008270">
    <property type="term" value="F:zinc ion binding"/>
    <property type="evidence" value="ECO:0007669"/>
    <property type="project" value="UniProtKB-KW"/>
</dbReference>
<evidence type="ECO:0000313" key="11">
    <source>
        <dbReference type="EMBL" id="CAG9812521.1"/>
    </source>
</evidence>
<dbReference type="SMART" id="SM00355">
    <property type="entry name" value="ZnF_C2H2"/>
    <property type="match status" value="8"/>
</dbReference>
<comment type="subcellular location">
    <subcellularLocation>
        <location evidence="1">Nucleus</location>
    </subcellularLocation>
</comment>
<evidence type="ECO:0000256" key="9">
    <source>
        <dbReference type="PROSITE-ProRule" id="PRU00042"/>
    </source>
</evidence>
<dbReference type="PROSITE" id="PS00028">
    <property type="entry name" value="ZINC_FINGER_C2H2_1"/>
    <property type="match status" value="7"/>
</dbReference>
<keyword evidence="6" id="KW-0805">Transcription regulation</keyword>
<dbReference type="SUPFAM" id="SSF57667">
    <property type="entry name" value="beta-beta-alpha zinc fingers"/>
    <property type="match status" value="3"/>
</dbReference>
<dbReference type="OrthoDB" id="6077919at2759"/>
<dbReference type="GO" id="GO:0003676">
    <property type="term" value="F:nucleic acid binding"/>
    <property type="evidence" value="ECO:0007669"/>
    <property type="project" value="InterPro"/>
</dbReference>
<evidence type="ECO:0000256" key="7">
    <source>
        <dbReference type="ARBA" id="ARBA00023163"/>
    </source>
</evidence>
<accession>A0A9N9SAI1</accession>
<dbReference type="FunFam" id="3.30.160.60:FF:000446">
    <property type="entry name" value="Zinc finger protein"/>
    <property type="match status" value="1"/>
</dbReference>
<keyword evidence="2" id="KW-0479">Metal-binding</keyword>
<dbReference type="SMART" id="SM00451">
    <property type="entry name" value="ZnF_U1"/>
    <property type="match status" value="3"/>
</dbReference>
<feature type="domain" description="C2H2-type" evidence="10">
    <location>
        <begin position="298"/>
        <end position="325"/>
    </location>
</feature>
<feature type="domain" description="C2H2-type" evidence="10">
    <location>
        <begin position="214"/>
        <end position="241"/>
    </location>
</feature>
<dbReference type="FunFam" id="3.30.160.60:FF:000145">
    <property type="entry name" value="Zinc finger protein 574"/>
    <property type="match status" value="1"/>
</dbReference>
<keyword evidence="5" id="KW-0862">Zinc</keyword>
<proteinExistence type="predicted"/>
<dbReference type="Gene3D" id="3.30.160.60">
    <property type="entry name" value="Classic Zinc Finger"/>
    <property type="match status" value="7"/>
</dbReference>
<dbReference type="InterPro" id="IPR013087">
    <property type="entry name" value="Znf_C2H2_type"/>
</dbReference>
<evidence type="ECO:0000256" key="3">
    <source>
        <dbReference type="ARBA" id="ARBA00022737"/>
    </source>
</evidence>